<protein>
    <submittedName>
        <fullName evidence="1">Uncharacterized protein</fullName>
    </submittedName>
</protein>
<name>A0A0E9RYZ3_ANGAN</name>
<sequence length="28" mass="3506">MKPTESCTHFNRVMSHLYKLWYELSFRT</sequence>
<proteinExistence type="predicted"/>
<reference evidence="1" key="2">
    <citation type="journal article" date="2015" name="Fish Shellfish Immunol.">
        <title>Early steps in the European eel (Anguilla anguilla)-Vibrio vulnificus interaction in the gills: Role of the RtxA13 toxin.</title>
        <authorList>
            <person name="Callol A."/>
            <person name="Pajuelo D."/>
            <person name="Ebbesson L."/>
            <person name="Teles M."/>
            <person name="MacKenzie S."/>
            <person name="Amaro C."/>
        </authorList>
    </citation>
    <scope>NUCLEOTIDE SEQUENCE</scope>
</reference>
<accession>A0A0E9RYZ3</accession>
<dbReference type="EMBL" id="GBXM01074301">
    <property type="protein sequence ID" value="JAH34276.1"/>
    <property type="molecule type" value="Transcribed_RNA"/>
</dbReference>
<dbReference type="AlphaFoldDB" id="A0A0E9RYZ3"/>
<reference evidence="1" key="1">
    <citation type="submission" date="2014-11" db="EMBL/GenBank/DDBJ databases">
        <authorList>
            <person name="Amaro Gonzalez C."/>
        </authorList>
    </citation>
    <scope>NUCLEOTIDE SEQUENCE</scope>
</reference>
<evidence type="ECO:0000313" key="1">
    <source>
        <dbReference type="EMBL" id="JAH34276.1"/>
    </source>
</evidence>
<organism evidence="1">
    <name type="scientific">Anguilla anguilla</name>
    <name type="common">European freshwater eel</name>
    <name type="synonym">Muraena anguilla</name>
    <dbReference type="NCBI Taxonomy" id="7936"/>
    <lineage>
        <taxon>Eukaryota</taxon>
        <taxon>Metazoa</taxon>
        <taxon>Chordata</taxon>
        <taxon>Craniata</taxon>
        <taxon>Vertebrata</taxon>
        <taxon>Euteleostomi</taxon>
        <taxon>Actinopterygii</taxon>
        <taxon>Neopterygii</taxon>
        <taxon>Teleostei</taxon>
        <taxon>Anguilliformes</taxon>
        <taxon>Anguillidae</taxon>
        <taxon>Anguilla</taxon>
    </lineage>
</organism>